<dbReference type="NCBIfam" id="TIGR02595">
    <property type="entry name" value="PEP_CTERM"/>
    <property type="match status" value="1"/>
</dbReference>
<dbReference type="Pfam" id="PF07589">
    <property type="entry name" value="PEP-CTERM"/>
    <property type="match status" value="1"/>
</dbReference>
<dbReference type="EMBL" id="JACEZS010000031">
    <property type="protein sequence ID" value="MBA5608416.1"/>
    <property type="molecule type" value="Genomic_DNA"/>
</dbReference>
<dbReference type="Proteomes" id="UP000566711">
    <property type="component" value="Unassembled WGS sequence"/>
</dbReference>
<feature type="domain" description="Ice-binding protein C-terminal" evidence="1">
    <location>
        <begin position="133"/>
        <end position="158"/>
    </location>
</feature>
<sequence>MVSGTVQSRVVRSSVDGTLDFYWRVISDRSSAGNIDSFRLGRFVAPEYNGNWRSDGLGSVAPDAAYHFGVPSTAYVNFLFGHTQGDPTLAPGSESYFMLLDTTATSYAKTALYDMTVAGSGYISDSYATFAPAVPEPSGYAMLLLGLAGVGMAAARRRG</sequence>
<dbReference type="AlphaFoldDB" id="A0A7W2EM43"/>
<reference evidence="2 3" key="1">
    <citation type="submission" date="2020-07" db="EMBL/GenBank/DDBJ databases">
        <title>Novel species isolated from subtropical streams in China.</title>
        <authorList>
            <person name="Lu H."/>
        </authorList>
    </citation>
    <scope>NUCLEOTIDE SEQUENCE [LARGE SCALE GENOMIC DNA]</scope>
    <source>
        <strain evidence="2 3">FT3S</strain>
    </source>
</reference>
<proteinExistence type="predicted"/>
<dbReference type="InterPro" id="IPR013424">
    <property type="entry name" value="Ice-binding_C"/>
</dbReference>
<comment type="caution">
    <text evidence="2">The sequence shown here is derived from an EMBL/GenBank/DDBJ whole genome shotgun (WGS) entry which is preliminary data.</text>
</comment>
<keyword evidence="3" id="KW-1185">Reference proteome</keyword>
<evidence type="ECO:0000259" key="1">
    <source>
        <dbReference type="Pfam" id="PF07589"/>
    </source>
</evidence>
<name>A0A7W2EM43_9BURK</name>
<evidence type="ECO:0000313" key="2">
    <source>
        <dbReference type="EMBL" id="MBA5608416.1"/>
    </source>
</evidence>
<evidence type="ECO:0000313" key="3">
    <source>
        <dbReference type="Proteomes" id="UP000566711"/>
    </source>
</evidence>
<accession>A0A7W2EM43</accession>
<gene>
    <name evidence="2" type="ORF">H3H36_24005</name>
</gene>
<organism evidence="2 3">
    <name type="scientific">Rugamonas fusca</name>
    <dbReference type="NCBI Taxonomy" id="2758568"/>
    <lineage>
        <taxon>Bacteria</taxon>
        <taxon>Pseudomonadati</taxon>
        <taxon>Pseudomonadota</taxon>
        <taxon>Betaproteobacteria</taxon>
        <taxon>Burkholderiales</taxon>
        <taxon>Oxalobacteraceae</taxon>
        <taxon>Telluria group</taxon>
        <taxon>Rugamonas</taxon>
    </lineage>
</organism>
<protein>
    <submittedName>
        <fullName evidence="2">PEP-CTERM sorting domain-containing protein</fullName>
    </submittedName>
</protein>